<comment type="caution">
    <text evidence="2">The sequence shown here is derived from an EMBL/GenBank/DDBJ whole genome shotgun (WGS) entry which is preliminary data.</text>
</comment>
<proteinExistence type="predicted"/>
<keyword evidence="3" id="KW-1185">Reference proteome</keyword>
<sequence length="174" mass="20296">MEWGANTDFQKIFDKVLCAAVKEKLSQDELMKRIFVFTDMEFDQANGKQGIYRTQIYGRLVDWKERYKKIVEERKEWVKNGKSIMNKAWETDYEVIQRKYREFGYSRVPEIVFWNLRNSSSTPVVANQNGVAMVSGFSKNLLTVFVEEGGIVNLEQVMELAIAGEEHKKLAVHD</sequence>
<dbReference type="Pfam" id="PF25043">
    <property type="entry name" value="DUF7788"/>
    <property type="match status" value="1"/>
</dbReference>
<name>A0A1R3KKI3_9ROSI</name>
<evidence type="ECO:0000313" key="2">
    <source>
        <dbReference type="EMBL" id="OMP07597.1"/>
    </source>
</evidence>
<dbReference type="STRING" id="93759.A0A1R3KKI3"/>
<feature type="domain" description="DUF7788" evidence="1">
    <location>
        <begin position="1"/>
        <end position="161"/>
    </location>
</feature>
<accession>A0A1R3KKI3</accession>
<reference evidence="3" key="1">
    <citation type="submission" date="2013-09" db="EMBL/GenBank/DDBJ databases">
        <title>Corchorus olitorius genome sequencing.</title>
        <authorList>
            <person name="Alam M."/>
            <person name="Haque M.S."/>
            <person name="Islam M.S."/>
            <person name="Emdad E.M."/>
            <person name="Islam M.M."/>
            <person name="Ahmed B."/>
            <person name="Halim A."/>
            <person name="Hossen Q.M.M."/>
            <person name="Hossain M.Z."/>
            <person name="Ahmed R."/>
            <person name="Khan M.M."/>
            <person name="Islam R."/>
            <person name="Rashid M.M."/>
            <person name="Khan S.A."/>
            <person name="Rahman M.S."/>
            <person name="Alam M."/>
            <person name="Yahiya A.S."/>
            <person name="Khan M.S."/>
            <person name="Azam M.S."/>
            <person name="Haque T."/>
            <person name="Lashkar M.Z.H."/>
            <person name="Akhand A.I."/>
            <person name="Morshed G."/>
            <person name="Roy S."/>
            <person name="Uddin K.S."/>
            <person name="Rabeya T."/>
            <person name="Hossain A.S."/>
            <person name="Chowdhury A."/>
            <person name="Snigdha A.R."/>
            <person name="Mortoza M.S."/>
            <person name="Matin S.A."/>
            <person name="Hoque S.M.E."/>
            <person name="Islam M.K."/>
            <person name="Roy D.K."/>
            <person name="Haider R."/>
            <person name="Moosa M.M."/>
            <person name="Elias S.M."/>
            <person name="Hasan A.M."/>
            <person name="Jahan S."/>
            <person name="Shafiuddin M."/>
            <person name="Mahmood N."/>
            <person name="Shommy N.S."/>
        </authorList>
    </citation>
    <scope>NUCLEOTIDE SEQUENCE [LARGE SCALE GENOMIC DNA]</scope>
    <source>
        <strain evidence="3">cv. O-4</strain>
    </source>
</reference>
<organism evidence="2 3">
    <name type="scientific">Corchorus olitorius</name>
    <dbReference type="NCBI Taxonomy" id="93759"/>
    <lineage>
        <taxon>Eukaryota</taxon>
        <taxon>Viridiplantae</taxon>
        <taxon>Streptophyta</taxon>
        <taxon>Embryophyta</taxon>
        <taxon>Tracheophyta</taxon>
        <taxon>Spermatophyta</taxon>
        <taxon>Magnoliopsida</taxon>
        <taxon>eudicotyledons</taxon>
        <taxon>Gunneridae</taxon>
        <taxon>Pentapetalae</taxon>
        <taxon>rosids</taxon>
        <taxon>malvids</taxon>
        <taxon>Malvales</taxon>
        <taxon>Malvaceae</taxon>
        <taxon>Grewioideae</taxon>
        <taxon>Apeibeae</taxon>
        <taxon>Corchorus</taxon>
    </lineage>
</organism>
<dbReference type="PIRSF" id="PIRSF015417">
    <property type="entry name" value="T31B5_30_vWA"/>
    <property type="match status" value="1"/>
</dbReference>
<dbReference type="InterPro" id="IPR011205">
    <property type="entry name" value="UCP015417_vWA"/>
</dbReference>
<gene>
    <name evidence="2" type="ORF">COLO4_07196</name>
</gene>
<protein>
    <recommendedName>
        <fullName evidence="1">DUF7788 domain-containing protein</fullName>
    </recommendedName>
</protein>
<dbReference type="AlphaFoldDB" id="A0A1R3KKI3"/>
<evidence type="ECO:0000259" key="1">
    <source>
        <dbReference type="Pfam" id="PF25043"/>
    </source>
</evidence>
<evidence type="ECO:0000313" key="3">
    <source>
        <dbReference type="Proteomes" id="UP000187203"/>
    </source>
</evidence>
<dbReference type="Proteomes" id="UP000187203">
    <property type="component" value="Unassembled WGS sequence"/>
</dbReference>
<dbReference type="PANTHER" id="PTHR31373">
    <property type="entry name" value="OS06G0652100 PROTEIN"/>
    <property type="match status" value="1"/>
</dbReference>
<dbReference type="InterPro" id="IPR056690">
    <property type="entry name" value="DUF7788"/>
</dbReference>
<dbReference type="PANTHER" id="PTHR31373:SF27">
    <property type="entry name" value="TROVE DOMAIN-CONTAINING PROTEIN"/>
    <property type="match status" value="1"/>
</dbReference>
<dbReference type="EMBL" id="AWUE01013150">
    <property type="protein sequence ID" value="OMP07597.1"/>
    <property type="molecule type" value="Genomic_DNA"/>
</dbReference>
<dbReference type="OrthoDB" id="1149618at2759"/>